<evidence type="ECO:0000313" key="11">
    <source>
        <dbReference type="EnsemblMetazoa" id="G10612.1:cds"/>
    </source>
</evidence>
<keyword evidence="8" id="KW-0449">Lipoprotein</keyword>
<keyword evidence="7" id="KW-0472">Membrane</keyword>
<dbReference type="GO" id="GO:0051301">
    <property type="term" value="P:cell division"/>
    <property type="evidence" value="ECO:0007669"/>
    <property type="project" value="UniProtKB-KW"/>
</dbReference>
<dbReference type="PROSITE" id="PS51419">
    <property type="entry name" value="RAB"/>
    <property type="match status" value="1"/>
</dbReference>
<dbReference type="KEGG" id="crg:105333107"/>
<name>K1QTB7_MAGGI</name>
<dbReference type="FunFam" id="3.40.50.300:FF:000983">
    <property type="entry name" value="Rho family GTPase"/>
    <property type="match status" value="1"/>
</dbReference>
<dbReference type="GO" id="GO:0005886">
    <property type="term" value="C:plasma membrane"/>
    <property type="evidence" value="ECO:0007669"/>
    <property type="project" value="UniProtKB-SubCell"/>
</dbReference>
<dbReference type="PANTHER" id="PTHR24072">
    <property type="entry name" value="RHO FAMILY GTPASE"/>
    <property type="match status" value="1"/>
</dbReference>
<dbReference type="OrthoDB" id="8830751at2759"/>
<dbReference type="EnsemblMetazoa" id="G10612.3">
    <property type="protein sequence ID" value="G10612.3:cds"/>
    <property type="gene ID" value="G10612"/>
</dbReference>
<evidence type="ECO:0000256" key="6">
    <source>
        <dbReference type="ARBA" id="ARBA00023134"/>
    </source>
</evidence>
<protein>
    <submittedName>
        <fullName evidence="10 11">Cell division control protein 42-like protein</fullName>
    </submittedName>
</protein>
<sequence>MKGESSSDQDETQGYKRSTGVFLQDSDVKLRRKERVPKCCVVGDGGTGKTSMMMRYTLGKILSDYQPTCFENYTIDIKEGENTHQLSVLDTAGQETYDRLRTLAYSDTDVFVVCFSVYDSDSFENVKLKWIPEIRQFKPDTPFFIVGTHTDLRHSVVDITNDCVSTARGKKCAKKWGAVKYLECSSIDGTGLDEVFRLAYKTAVSPKKKRQTWKSFKDAVKRRTMIF</sequence>
<dbReference type="EnsemblMetazoa" id="G10612.4">
    <property type="protein sequence ID" value="G10612.4:cds"/>
    <property type="gene ID" value="G10612"/>
</dbReference>
<dbReference type="PROSITE" id="PS51421">
    <property type="entry name" value="RAS"/>
    <property type="match status" value="1"/>
</dbReference>
<dbReference type="OMA" id="PTCFDSY"/>
<evidence type="ECO:0000256" key="5">
    <source>
        <dbReference type="ARBA" id="ARBA00022741"/>
    </source>
</evidence>
<comment type="subcellular location">
    <subcellularLocation>
        <location evidence="1">Cell membrane</location>
        <topology evidence="1">Lipid-anchor</topology>
        <orientation evidence="1">Cytoplasmic side</orientation>
    </subcellularLocation>
</comment>
<dbReference type="NCBIfam" id="TIGR00231">
    <property type="entry name" value="small_GTP"/>
    <property type="match status" value="1"/>
</dbReference>
<evidence type="ECO:0000256" key="3">
    <source>
        <dbReference type="ARBA" id="ARBA00022475"/>
    </source>
</evidence>
<dbReference type="CDD" id="cd00157">
    <property type="entry name" value="Rho"/>
    <property type="match status" value="1"/>
</dbReference>
<dbReference type="InterPro" id="IPR003578">
    <property type="entry name" value="Small_GTPase_Rho"/>
</dbReference>
<dbReference type="SMART" id="SM00173">
    <property type="entry name" value="RAS"/>
    <property type="match status" value="1"/>
</dbReference>
<dbReference type="SUPFAM" id="SSF52540">
    <property type="entry name" value="P-loop containing nucleoside triphosphate hydrolases"/>
    <property type="match status" value="1"/>
</dbReference>
<keyword evidence="9" id="KW-0636">Prenylation</keyword>
<evidence type="ECO:0000256" key="2">
    <source>
        <dbReference type="ARBA" id="ARBA00010142"/>
    </source>
</evidence>
<dbReference type="Proteomes" id="UP000005408">
    <property type="component" value="Unassembled WGS sequence"/>
</dbReference>
<evidence type="ECO:0000313" key="12">
    <source>
        <dbReference type="Proteomes" id="UP000005408"/>
    </source>
</evidence>
<proteinExistence type="inferred from homology"/>
<dbReference type="EMBL" id="JH816847">
    <property type="protein sequence ID" value="EKC32200.1"/>
    <property type="molecule type" value="Genomic_DNA"/>
</dbReference>
<evidence type="ECO:0000256" key="4">
    <source>
        <dbReference type="ARBA" id="ARBA00022481"/>
    </source>
</evidence>
<accession>K1QTB7</accession>
<comment type="similarity">
    <text evidence="2">Belongs to the small GTPase superfamily. Rho family.</text>
</comment>
<reference evidence="10" key="1">
    <citation type="journal article" date="2012" name="Nature">
        <title>The oyster genome reveals stress adaptation and complexity of shell formation.</title>
        <authorList>
            <person name="Zhang G."/>
            <person name="Fang X."/>
            <person name="Guo X."/>
            <person name="Li L."/>
            <person name="Luo R."/>
            <person name="Xu F."/>
            <person name="Yang P."/>
            <person name="Zhang L."/>
            <person name="Wang X."/>
            <person name="Qi H."/>
            <person name="Xiong Z."/>
            <person name="Que H."/>
            <person name="Xie Y."/>
            <person name="Holland P.W."/>
            <person name="Paps J."/>
            <person name="Zhu Y."/>
            <person name="Wu F."/>
            <person name="Chen Y."/>
            <person name="Wang J."/>
            <person name="Peng C."/>
            <person name="Meng J."/>
            <person name="Yang L."/>
            <person name="Liu J."/>
            <person name="Wen B."/>
            <person name="Zhang N."/>
            <person name="Huang Z."/>
            <person name="Zhu Q."/>
            <person name="Feng Y."/>
            <person name="Mount A."/>
            <person name="Hedgecock D."/>
            <person name="Xu Z."/>
            <person name="Liu Y."/>
            <person name="Domazet-Loso T."/>
            <person name="Du Y."/>
            <person name="Sun X."/>
            <person name="Zhang S."/>
            <person name="Liu B."/>
            <person name="Cheng P."/>
            <person name="Jiang X."/>
            <person name="Li J."/>
            <person name="Fan D."/>
            <person name="Wang W."/>
            <person name="Fu W."/>
            <person name="Wang T."/>
            <person name="Wang B."/>
            <person name="Zhang J."/>
            <person name="Peng Z."/>
            <person name="Li Y."/>
            <person name="Li N."/>
            <person name="Wang J."/>
            <person name="Chen M."/>
            <person name="He Y."/>
            <person name="Tan F."/>
            <person name="Song X."/>
            <person name="Zheng Q."/>
            <person name="Huang R."/>
            <person name="Yang H."/>
            <person name="Du X."/>
            <person name="Chen L."/>
            <person name="Yang M."/>
            <person name="Gaffney P.M."/>
            <person name="Wang S."/>
            <person name="Luo L."/>
            <person name="She Z."/>
            <person name="Ming Y."/>
            <person name="Huang W."/>
            <person name="Zhang S."/>
            <person name="Huang B."/>
            <person name="Zhang Y."/>
            <person name="Qu T."/>
            <person name="Ni P."/>
            <person name="Miao G."/>
            <person name="Wang J."/>
            <person name="Wang Q."/>
            <person name="Steinberg C.E."/>
            <person name="Wang H."/>
            <person name="Li N."/>
            <person name="Qian L."/>
            <person name="Zhang G."/>
            <person name="Li Y."/>
            <person name="Yang H."/>
            <person name="Liu X."/>
            <person name="Wang J."/>
            <person name="Yin Y."/>
            <person name="Wang J."/>
        </authorList>
    </citation>
    <scope>NUCLEOTIDE SEQUENCE [LARGE SCALE GENOMIC DNA]</scope>
    <source>
        <strain evidence="10">05x7-T-G4-1.051#20</strain>
    </source>
</reference>
<keyword evidence="10" id="KW-0132">Cell division</keyword>
<keyword evidence="12" id="KW-1185">Reference proteome</keyword>
<keyword evidence="5" id="KW-0547">Nucleotide-binding</keyword>
<dbReference type="Gene3D" id="3.40.50.300">
    <property type="entry name" value="P-loop containing nucleotide triphosphate hydrolases"/>
    <property type="match status" value="1"/>
</dbReference>
<keyword evidence="10" id="KW-0131">Cell cycle</keyword>
<evidence type="ECO:0000313" key="10">
    <source>
        <dbReference type="EMBL" id="EKC32200.1"/>
    </source>
</evidence>
<dbReference type="SMART" id="SM00175">
    <property type="entry name" value="RAB"/>
    <property type="match status" value="1"/>
</dbReference>
<dbReference type="AlphaFoldDB" id="K1QTB7"/>
<dbReference type="InterPro" id="IPR027417">
    <property type="entry name" value="P-loop_NTPase"/>
</dbReference>
<dbReference type="HOGENOM" id="CLU_041217_21_3_1"/>
<dbReference type="GO" id="GO:0003924">
    <property type="term" value="F:GTPase activity"/>
    <property type="evidence" value="ECO:0007669"/>
    <property type="project" value="InterPro"/>
</dbReference>
<dbReference type="EnsemblMetazoa" id="G10612.1">
    <property type="protein sequence ID" value="G10612.1:cds"/>
    <property type="gene ID" value="G10612"/>
</dbReference>
<evidence type="ECO:0000256" key="8">
    <source>
        <dbReference type="ARBA" id="ARBA00023288"/>
    </source>
</evidence>
<dbReference type="PRINTS" id="PR00449">
    <property type="entry name" value="RASTRNSFRMNG"/>
</dbReference>
<dbReference type="InterPro" id="IPR001806">
    <property type="entry name" value="Small_GTPase"/>
</dbReference>
<reference evidence="11" key="2">
    <citation type="submission" date="2022-08" db="UniProtKB">
        <authorList>
            <consortium name="EnsemblMetazoa"/>
        </authorList>
    </citation>
    <scope>IDENTIFICATION</scope>
    <source>
        <strain evidence="11">05x7-T-G4-1.051#20</strain>
    </source>
</reference>
<keyword evidence="3" id="KW-1003">Cell membrane</keyword>
<gene>
    <name evidence="10" type="ORF">CGI_10014436</name>
</gene>
<evidence type="ECO:0000256" key="9">
    <source>
        <dbReference type="ARBA" id="ARBA00023289"/>
    </source>
</evidence>
<evidence type="ECO:0000256" key="1">
    <source>
        <dbReference type="ARBA" id="ARBA00004342"/>
    </source>
</evidence>
<evidence type="ECO:0000256" key="7">
    <source>
        <dbReference type="ARBA" id="ARBA00023136"/>
    </source>
</evidence>
<dbReference type="SMART" id="SM00174">
    <property type="entry name" value="RHO"/>
    <property type="match status" value="1"/>
</dbReference>
<dbReference type="InterPro" id="IPR005225">
    <property type="entry name" value="Small_GTP-bd"/>
</dbReference>
<organism evidence="10">
    <name type="scientific">Magallana gigas</name>
    <name type="common">Pacific oyster</name>
    <name type="synonym">Crassostrea gigas</name>
    <dbReference type="NCBI Taxonomy" id="29159"/>
    <lineage>
        <taxon>Eukaryota</taxon>
        <taxon>Metazoa</taxon>
        <taxon>Spiralia</taxon>
        <taxon>Lophotrochozoa</taxon>
        <taxon>Mollusca</taxon>
        <taxon>Bivalvia</taxon>
        <taxon>Autobranchia</taxon>
        <taxon>Pteriomorphia</taxon>
        <taxon>Ostreida</taxon>
        <taxon>Ostreoidea</taxon>
        <taxon>Ostreidae</taxon>
        <taxon>Magallana</taxon>
    </lineage>
</organism>
<dbReference type="GO" id="GO:0005525">
    <property type="term" value="F:GTP binding"/>
    <property type="evidence" value="ECO:0007669"/>
    <property type="project" value="UniProtKB-KW"/>
</dbReference>
<dbReference type="EnsemblMetazoa" id="G10612.2">
    <property type="protein sequence ID" value="G10612.2:cds"/>
    <property type="gene ID" value="G10612"/>
</dbReference>
<keyword evidence="6" id="KW-0342">GTP-binding</keyword>
<dbReference type="Pfam" id="PF00071">
    <property type="entry name" value="Ras"/>
    <property type="match status" value="1"/>
</dbReference>
<keyword evidence="4" id="KW-0488">Methylation</keyword>
<dbReference type="PROSITE" id="PS51420">
    <property type="entry name" value="RHO"/>
    <property type="match status" value="1"/>
</dbReference>
<dbReference type="GO" id="GO:0007264">
    <property type="term" value="P:small GTPase-mediated signal transduction"/>
    <property type="evidence" value="ECO:0007669"/>
    <property type="project" value="InterPro"/>
</dbReference>